<keyword evidence="1" id="KW-0597">Phosphoprotein</keyword>
<reference evidence="6 7" key="1">
    <citation type="submission" date="2019-11" db="EMBL/GenBank/DDBJ databases">
        <title>The genome sequence of Methylocystis heyeri.</title>
        <authorList>
            <person name="Oshkin I.Y."/>
            <person name="Miroshnikov K."/>
            <person name="Dedysh S.N."/>
        </authorList>
    </citation>
    <scope>NUCLEOTIDE SEQUENCE [LARGE SCALE GENOMIC DNA]</scope>
    <source>
        <strain evidence="6 7">H2</strain>
    </source>
</reference>
<accession>A0A6B8KLS7</accession>
<keyword evidence="3" id="KW-0804">Transcription</keyword>
<feature type="domain" description="Response regulatory" evidence="5">
    <location>
        <begin position="15"/>
        <end position="128"/>
    </location>
</feature>
<dbReference type="Gene3D" id="3.40.50.2300">
    <property type="match status" value="1"/>
</dbReference>
<dbReference type="EMBL" id="CP046052">
    <property type="protein sequence ID" value="QGM48181.1"/>
    <property type="molecule type" value="Genomic_DNA"/>
</dbReference>
<dbReference type="KEGG" id="mhey:H2LOC_019925"/>
<keyword evidence="2" id="KW-0805">Transcription regulation</keyword>
<dbReference type="PANTHER" id="PTHR44591">
    <property type="entry name" value="STRESS RESPONSE REGULATOR PROTEIN 1"/>
    <property type="match status" value="1"/>
</dbReference>
<gene>
    <name evidence="6" type="ORF">H2LOC_019925</name>
</gene>
<dbReference type="InterPro" id="IPR001789">
    <property type="entry name" value="Sig_transdc_resp-reg_receiver"/>
</dbReference>
<dbReference type="Proteomes" id="UP000309061">
    <property type="component" value="Chromosome"/>
</dbReference>
<name>A0A6B8KLS7_9HYPH</name>
<dbReference type="CDD" id="cd00156">
    <property type="entry name" value="REC"/>
    <property type="match status" value="1"/>
</dbReference>
<comment type="caution">
    <text evidence="4">Lacks conserved residue(s) required for the propagation of feature annotation.</text>
</comment>
<dbReference type="AlphaFoldDB" id="A0A6B8KLS7"/>
<dbReference type="PROSITE" id="PS50110">
    <property type="entry name" value="RESPONSE_REGULATORY"/>
    <property type="match status" value="1"/>
</dbReference>
<sequence>MQIGVETAKAVENKRIFVIDEDEIMRAAMQFMLHDENETHEAPSLDWAYAKAKDWPPDLAIVSEALVRVRGKELFGELRDRLSGCKILVIAESSADGFAKQCLEDGADGVLIKPLTIEFMRRKVDVLLGRR</sequence>
<evidence type="ECO:0000259" key="5">
    <source>
        <dbReference type="PROSITE" id="PS50110"/>
    </source>
</evidence>
<proteinExistence type="predicted"/>
<dbReference type="SUPFAM" id="SSF52172">
    <property type="entry name" value="CheY-like"/>
    <property type="match status" value="1"/>
</dbReference>
<dbReference type="SMART" id="SM00448">
    <property type="entry name" value="REC"/>
    <property type="match status" value="1"/>
</dbReference>
<evidence type="ECO:0000256" key="2">
    <source>
        <dbReference type="ARBA" id="ARBA00023015"/>
    </source>
</evidence>
<evidence type="ECO:0000256" key="1">
    <source>
        <dbReference type="ARBA" id="ARBA00022553"/>
    </source>
</evidence>
<dbReference type="GO" id="GO:0000160">
    <property type="term" value="P:phosphorelay signal transduction system"/>
    <property type="evidence" value="ECO:0007669"/>
    <property type="project" value="InterPro"/>
</dbReference>
<evidence type="ECO:0000313" key="7">
    <source>
        <dbReference type="Proteomes" id="UP000309061"/>
    </source>
</evidence>
<protein>
    <submittedName>
        <fullName evidence="6">Response regulator</fullName>
    </submittedName>
</protein>
<evidence type="ECO:0000313" key="6">
    <source>
        <dbReference type="EMBL" id="QGM48181.1"/>
    </source>
</evidence>
<keyword evidence="7" id="KW-1185">Reference proteome</keyword>
<dbReference type="PANTHER" id="PTHR44591:SF3">
    <property type="entry name" value="RESPONSE REGULATORY DOMAIN-CONTAINING PROTEIN"/>
    <property type="match status" value="1"/>
</dbReference>
<evidence type="ECO:0000256" key="3">
    <source>
        <dbReference type="ARBA" id="ARBA00023163"/>
    </source>
</evidence>
<organism evidence="6 7">
    <name type="scientific">Methylocystis heyeri</name>
    <dbReference type="NCBI Taxonomy" id="391905"/>
    <lineage>
        <taxon>Bacteria</taxon>
        <taxon>Pseudomonadati</taxon>
        <taxon>Pseudomonadota</taxon>
        <taxon>Alphaproteobacteria</taxon>
        <taxon>Hyphomicrobiales</taxon>
        <taxon>Methylocystaceae</taxon>
        <taxon>Methylocystis</taxon>
    </lineage>
</organism>
<dbReference type="Pfam" id="PF00072">
    <property type="entry name" value="Response_reg"/>
    <property type="match status" value="1"/>
</dbReference>
<dbReference type="InterPro" id="IPR050595">
    <property type="entry name" value="Bact_response_regulator"/>
</dbReference>
<evidence type="ECO:0000256" key="4">
    <source>
        <dbReference type="PROSITE-ProRule" id="PRU00169"/>
    </source>
</evidence>
<dbReference type="OrthoDB" id="8563041at2"/>
<dbReference type="InterPro" id="IPR011006">
    <property type="entry name" value="CheY-like_superfamily"/>
</dbReference>